<name>A0AAX4NGW3_9ARCH</name>
<evidence type="ECO:0000313" key="2">
    <source>
        <dbReference type="EMBL" id="WYY00408.1"/>
    </source>
</evidence>
<dbReference type="GO" id="GO:0007034">
    <property type="term" value="P:vacuolar transport"/>
    <property type="evidence" value="ECO:0007669"/>
    <property type="project" value="InterPro"/>
</dbReference>
<keyword evidence="3" id="KW-1185">Reference proteome</keyword>
<dbReference type="RefSeq" id="WP_393970746.1">
    <property type="nucleotide sequence ID" value="NZ_CP133772.1"/>
</dbReference>
<reference evidence="2 3" key="1">
    <citation type="submission" date="2023-09" db="EMBL/GenBank/DDBJ databases">
        <authorList>
            <person name="Golyshina O.V."/>
            <person name="Lunev E.A."/>
            <person name="Bargiela R."/>
            <person name="Gaines M.C."/>
            <person name="Daum B."/>
            <person name="Bale N.J."/>
            <person name="Koenen M."/>
            <person name="Sinninghe Damst J.S."/>
            <person name="Yakimov M."/>
            <person name="Golyshin P.N."/>
        </authorList>
    </citation>
    <scope>NUCLEOTIDE SEQUENCE [LARGE SCALE GENOMIC DNA]</scope>
    <source>
        <strain evidence="2 3">M1</strain>
    </source>
</reference>
<gene>
    <name evidence="2" type="ORF">OXIME_000978</name>
</gene>
<dbReference type="InterPro" id="IPR005024">
    <property type="entry name" value="Snf7_fam"/>
</dbReference>
<dbReference type="Gene3D" id="6.10.140.1230">
    <property type="match status" value="1"/>
</dbReference>
<feature type="region of interest" description="Disordered" evidence="1">
    <location>
        <begin position="163"/>
        <end position="202"/>
    </location>
</feature>
<dbReference type="KEGG" id="omr:OXIME_000978"/>
<evidence type="ECO:0000256" key="1">
    <source>
        <dbReference type="SAM" id="MobiDB-lite"/>
    </source>
</evidence>
<organism evidence="2 3">
    <name type="scientific">Oxyplasma meridianum</name>
    <dbReference type="NCBI Taxonomy" id="3073602"/>
    <lineage>
        <taxon>Archaea</taxon>
        <taxon>Methanobacteriati</taxon>
        <taxon>Thermoplasmatota</taxon>
        <taxon>Thermoplasmata</taxon>
        <taxon>Thermoplasmatales</taxon>
        <taxon>Thermoplasmataceae</taxon>
        <taxon>Oxyplasma</taxon>
    </lineage>
</organism>
<dbReference type="Proteomes" id="UP001451606">
    <property type="component" value="Chromosome"/>
</dbReference>
<feature type="compositionally biased region" description="Basic and acidic residues" evidence="1">
    <location>
        <begin position="177"/>
        <end position="202"/>
    </location>
</feature>
<dbReference type="EMBL" id="CP133772">
    <property type="protein sequence ID" value="WYY00408.1"/>
    <property type="molecule type" value="Genomic_DNA"/>
</dbReference>
<accession>A0AAX4NGW3</accession>
<dbReference type="Pfam" id="PF03357">
    <property type="entry name" value="Snf7"/>
    <property type="match status" value="1"/>
</dbReference>
<protein>
    <submittedName>
        <fullName evidence="2">Snf7 family protein</fullName>
    </submittedName>
</protein>
<dbReference type="GeneID" id="95967714"/>
<proteinExistence type="predicted"/>
<evidence type="ECO:0000313" key="3">
    <source>
        <dbReference type="Proteomes" id="UP001451606"/>
    </source>
</evidence>
<dbReference type="AlphaFoldDB" id="A0AAX4NGW3"/>
<sequence>MVSIKFGKSEEEKLIERRSRISKWKSDIDRAIRQYERNRDSNIQNAKIAIKDNNLPKAKLFGNNIMSLESAIKGLKDYKLFLENIDLNLQFSKTTKDIWASLKQGSEDLVKSQLSEKQMAQMQTSIDRIVTASDQIQERLSGQLDQISTAVYQRGEINPESVDSILEKLSGESGGQKTEKEKEAKSPEDQKIDDILKGLMKE</sequence>